<evidence type="ECO:0000313" key="7">
    <source>
        <dbReference type="Proteomes" id="UP000198672"/>
    </source>
</evidence>
<dbReference type="EMBL" id="FNOW01000007">
    <property type="protein sequence ID" value="SDX59362.1"/>
    <property type="molecule type" value="Genomic_DNA"/>
</dbReference>
<protein>
    <submittedName>
        <fullName evidence="6">Fe-S-cluster-containing dehydrogenase component</fullName>
    </submittedName>
</protein>
<dbReference type="Gene3D" id="3.30.70.20">
    <property type="match status" value="2"/>
</dbReference>
<dbReference type="Pfam" id="PF13247">
    <property type="entry name" value="Fer4_11"/>
    <property type="match status" value="1"/>
</dbReference>
<organism evidence="6 7">
    <name type="scientific">Allochromatium warmingii</name>
    <name type="common">Chromatium warmingii</name>
    <dbReference type="NCBI Taxonomy" id="61595"/>
    <lineage>
        <taxon>Bacteria</taxon>
        <taxon>Pseudomonadati</taxon>
        <taxon>Pseudomonadota</taxon>
        <taxon>Gammaproteobacteria</taxon>
        <taxon>Chromatiales</taxon>
        <taxon>Chromatiaceae</taxon>
        <taxon>Allochromatium</taxon>
    </lineage>
</organism>
<dbReference type="OrthoDB" id="9779457at2"/>
<keyword evidence="1" id="KW-0004">4Fe-4S</keyword>
<evidence type="ECO:0000256" key="2">
    <source>
        <dbReference type="ARBA" id="ARBA00022723"/>
    </source>
</evidence>
<name>A0A1H3CYR0_ALLWA</name>
<evidence type="ECO:0000256" key="1">
    <source>
        <dbReference type="ARBA" id="ARBA00022485"/>
    </source>
</evidence>
<dbReference type="PROSITE" id="PS00198">
    <property type="entry name" value="4FE4S_FER_1"/>
    <property type="match status" value="1"/>
</dbReference>
<dbReference type="CDD" id="cd10553">
    <property type="entry name" value="PhsB_like"/>
    <property type="match status" value="1"/>
</dbReference>
<evidence type="ECO:0000313" key="6">
    <source>
        <dbReference type="EMBL" id="SDX59362.1"/>
    </source>
</evidence>
<dbReference type="Proteomes" id="UP000198672">
    <property type="component" value="Unassembled WGS sequence"/>
</dbReference>
<sequence>MSRYILRHDEANCIGCEACEVHCKANKALEPGPVPCKIVTIGPIAVDGRPRIRFVFMPCYHCEEAWCVKACPTGAMQQRAQDGIVFVEASLCIGCKSCIAACPWGTPQWDPVTRKVVKCDYCKDRLDVGLKPACVSKCVTGCLSFEEANAAPDPRRDRYARALMAESCIETNGDRR</sequence>
<feature type="domain" description="4Fe-4S ferredoxin-type" evidence="5">
    <location>
        <begin position="50"/>
        <end position="81"/>
    </location>
</feature>
<dbReference type="RefSeq" id="WP_091332416.1">
    <property type="nucleotide sequence ID" value="NZ_FNOW01000007.1"/>
</dbReference>
<dbReference type="GO" id="GO:0046872">
    <property type="term" value="F:metal ion binding"/>
    <property type="evidence" value="ECO:0007669"/>
    <property type="project" value="UniProtKB-KW"/>
</dbReference>
<dbReference type="SUPFAM" id="SSF54862">
    <property type="entry name" value="4Fe-4S ferredoxins"/>
    <property type="match status" value="1"/>
</dbReference>
<dbReference type="InterPro" id="IPR017900">
    <property type="entry name" value="4Fe4S_Fe_S_CS"/>
</dbReference>
<keyword evidence="4" id="KW-0411">Iron-sulfur</keyword>
<keyword evidence="3" id="KW-0408">Iron</keyword>
<dbReference type="PROSITE" id="PS51379">
    <property type="entry name" value="4FE4S_FER_2"/>
    <property type="match status" value="3"/>
</dbReference>
<proteinExistence type="predicted"/>
<feature type="domain" description="4Fe-4S ferredoxin-type" evidence="5">
    <location>
        <begin position="83"/>
        <end position="112"/>
    </location>
</feature>
<keyword evidence="7" id="KW-1185">Reference proteome</keyword>
<reference evidence="7" key="1">
    <citation type="submission" date="2016-10" db="EMBL/GenBank/DDBJ databases">
        <authorList>
            <person name="Varghese N."/>
            <person name="Submissions S."/>
        </authorList>
    </citation>
    <scope>NUCLEOTIDE SEQUENCE [LARGE SCALE GENOMIC DNA]</scope>
    <source>
        <strain evidence="7">DSM 173</strain>
    </source>
</reference>
<keyword evidence="2" id="KW-0479">Metal-binding</keyword>
<dbReference type="InterPro" id="IPR050954">
    <property type="entry name" value="ET_IronSulfur_Cluster-Binding"/>
</dbReference>
<dbReference type="PANTHER" id="PTHR43177:SF9">
    <property type="entry name" value="PROTEIN NRFC"/>
    <property type="match status" value="1"/>
</dbReference>
<dbReference type="GO" id="GO:0051539">
    <property type="term" value="F:4 iron, 4 sulfur cluster binding"/>
    <property type="evidence" value="ECO:0007669"/>
    <property type="project" value="UniProtKB-KW"/>
</dbReference>
<evidence type="ECO:0000256" key="4">
    <source>
        <dbReference type="ARBA" id="ARBA00023014"/>
    </source>
</evidence>
<accession>A0A1H3CYR0</accession>
<evidence type="ECO:0000256" key="3">
    <source>
        <dbReference type="ARBA" id="ARBA00023004"/>
    </source>
</evidence>
<dbReference type="AlphaFoldDB" id="A0A1H3CYR0"/>
<dbReference type="STRING" id="61595.SAMN05421644_10762"/>
<dbReference type="InterPro" id="IPR017896">
    <property type="entry name" value="4Fe4S_Fe-S-bd"/>
</dbReference>
<gene>
    <name evidence="6" type="ORF">SAMN05421644_10762</name>
</gene>
<dbReference type="PANTHER" id="PTHR43177">
    <property type="entry name" value="PROTEIN NRFC"/>
    <property type="match status" value="1"/>
</dbReference>
<feature type="domain" description="4Fe-4S ferredoxin-type" evidence="5">
    <location>
        <begin position="4"/>
        <end position="34"/>
    </location>
</feature>
<evidence type="ECO:0000259" key="5">
    <source>
        <dbReference type="PROSITE" id="PS51379"/>
    </source>
</evidence>